<evidence type="ECO:0000313" key="2">
    <source>
        <dbReference type="Proteomes" id="UP000781958"/>
    </source>
</evidence>
<sequence length="277" mass="29953">MRDLTARLIAPRLGDLERLMLDLRLGVDGEVGAGTLALPRRRYPFPKGYCREITDAVLGRLVRRIAAPDGPVLAALAAFRAEGGPIVPIWGALRERYFQNALQIGDLYVDVANDTVDITKPKVEILPLDRSGLQAVSDVGHFARVARLYWGGEVWANTLFPRLAPILPIIHRGPEGRVSLHPDSIAVFAENLAGGGRSALAFLNGEREAGRCVPADVAASLAGWQSRGPWFGEFSATPDWERLYACFALVGDPNGPYRSVQGFLEMIEAVKAAGSSG</sequence>
<dbReference type="RefSeq" id="WP_307420578.1">
    <property type="nucleotide sequence ID" value="NZ_JAUSVT010000027.1"/>
</dbReference>
<comment type="caution">
    <text evidence="1">The sequence shown here is derived from an EMBL/GenBank/DDBJ whole genome shotgun (WGS) entry which is preliminary data.</text>
</comment>
<proteinExistence type="predicted"/>
<name>A0ABS4SDZ2_9PROT</name>
<accession>A0ABS4SDZ2</accession>
<dbReference type="EMBL" id="JAGINP010000001">
    <property type="protein sequence ID" value="MBP2290786.1"/>
    <property type="molecule type" value="Genomic_DNA"/>
</dbReference>
<evidence type="ECO:0000313" key="1">
    <source>
        <dbReference type="EMBL" id="MBP2290786.1"/>
    </source>
</evidence>
<protein>
    <submittedName>
        <fullName evidence="1">Uncharacterized protein</fullName>
    </submittedName>
</protein>
<organism evidence="1 2">
    <name type="scientific">Azospirillum rugosum</name>
    <dbReference type="NCBI Taxonomy" id="416170"/>
    <lineage>
        <taxon>Bacteria</taxon>
        <taxon>Pseudomonadati</taxon>
        <taxon>Pseudomonadota</taxon>
        <taxon>Alphaproteobacteria</taxon>
        <taxon>Rhodospirillales</taxon>
        <taxon>Azospirillaceae</taxon>
        <taxon>Azospirillum</taxon>
    </lineage>
</organism>
<reference evidence="1 2" key="1">
    <citation type="submission" date="2021-03" db="EMBL/GenBank/DDBJ databases">
        <title>Genomic Encyclopedia of Type Strains, Phase III (KMG-III): the genomes of soil and plant-associated and newly described type strains.</title>
        <authorList>
            <person name="Whitman W."/>
        </authorList>
    </citation>
    <scope>NUCLEOTIDE SEQUENCE [LARGE SCALE GENOMIC DNA]</scope>
    <source>
        <strain evidence="1 2">IMMIB AFH-6</strain>
    </source>
</reference>
<keyword evidence="2" id="KW-1185">Reference proteome</keyword>
<dbReference type="Proteomes" id="UP000781958">
    <property type="component" value="Unassembled WGS sequence"/>
</dbReference>
<gene>
    <name evidence="1" type="ORF">J2851_000523</name>
</gene>